<dbReference type="SUPFAM" id="SSF51445">
    <property type="entry name" value="(Trans)glycosidases"/>
    <property type="match status" value="1"/>
</dbReference>
<evidence type="ECO:0000313" key="8">
    <source>
        <dbReference type="Proteomes" id="UP001489004"/>
    </source>
</evidence>
<dbReference type="PANTHER" id="PTHR42732">
    <property type="entry name" value="BETA-GALACTOSIDASE"/>
    <property type="match status" value="1"/>
</dbReference>
<protein>
    <recommendedName>
        <fullName evidence="6">Plastid lipid-associated protein/fibrillin conserved domain-containing protein</fullName>
    </recommendedName>
</protein>
<accession>A0AAW1R6T7</accession>
<dbReference type="InterPro" id="IPR006843">
    <property type="entry name" value="PAP/fibrillin_dom"/>
</dbReference>
<name>A0AAW1R6T7_9CHLO</name>
<comment type="subcellular location">
    <subcellularLocation>
        <location evidence="1">Plastid</location>
    </subcellularLocation>
</comment>
<dbReference type="InterPro" id="IPR008979">
    <property type="entry name" value="Galactose-bd-like_sf"/>
</dbReference>
<dbReference type="InterPro" id="IPR051913">
    <property type="entry name" value="GH2_Domain-Containing"/>
</dbReference>
<dbReference type="Gene3D" id="2.60.40.10">
    <property type="entry name" value="Immunoglobulins"/>
    <property type="match status" value="1"/>
</dbReference>
<keyword evidence="2" id="KW-0934">Plastid</keyword>
<organism evidence="7 8">
    <name type="scientific">[Myrmecia] bisecta</name>
    <dbReference type="NCBI Taxonomy" id="41462"/>
    <lineage>
        <taxon>Eukaryota</taxon>
        <taxon>Viridiplantae</taxon>
        <taxon>Chlorophyta</taxon>
        <taxon>core chlorophytes</taxon>
        <taxon>Trebouxiophyceae</taxon>
        <taxon>Trebouxiales</taxon>
        <taxon>Trebouxiaceae</taxon>
        <taxon>Myrmecia</taxon>
    </lineage>
</organism>
<feature type="transmembrane region" description="Helical" evidence="5">
    <location>
        <begin position="857"/>
        <end position="878"/>
    </location>
</feature>
<dbReference type="AlphaFoldDB" id="A0AAW1R6T7"/>
<dbReference type="GO" id="GO:0009536">
    <property type="term" value="C:plastid"/>
    <property type="evidence" value="ECO:0007669"/>
    <property type="project" value="UniProtKB-SubCell"/>
</dbReference>
<dbReference type="EMBL" id="JALJOR010000001">
    <property type="protein sequence ID" value="KAK9829022.1"/>
    <property type="molecule type" value="Genomic_DNA"/>
</dbReference>
<evidence type="ECO:0000313" key="7">
    <source>
        <dbReference type="EMBL" id="KAK9829022.1"/>
    </source>
</evidence>
<dbReference type="SUPFAM" id="SSF49785">
    <property type="entry name" value="Galactose-binding domain-like"/>
    <property type="match status" value="1"/>
</dbReference>
<dbReference type="Gene3D" id="2.60.120.260">
    <property type="entry name" value="Galactose-binding domain-like"/>
    <property type="match status" value="1"/>
</dbReference>
<dbReference type="Pfam" id="PF04755">
    <property type="entry name" value="PAP_fibrillin"/>
    <property type="match status" value="1"/>
</dbReference>
<dbReference type="Gene3D" id="3.20.20.80">
    <property type="entry name" value="Glycosidases"/>
    <property type="match status" value="1"/>
</dbReference>
<dbReference type="GO" id="GO:0004553">
    <property type="term" value="F:hydrolase activity, hydrolyzing O-glycosyl compounds"/>
    <property type="evidence" value="ECO:0007669"/>
    <property type="project" value="InterPro"/>
</dbReference>
<keyword evidence="5" id="KW-0472">Membrane</keyword>
<keyword evidence="5" id="KW-0812">Transmembrane</keyword>
<dbReference type="InterPro" id="IPR013783">
    <property type="entry name" value="Ig-like_fold"/>
</dbReference>
<keyword evidence="8" id="KW-1185">Reference proteome</keyword>
<dbReference type="PANTHER" id="PTHR42732:SF2">
    <property type="entry name" value="BETA-MANNOSIDASE"/>
    <property type="match status" value="1"/>
</dbReference>
<dbReference type="InterPro" id="IPR036156">
    <property type="entry name" value="Beta-gal/glucu_dom_sf"/>
</dbReference>
<evidence type="ECO:0000256" key="5">
    <source>
        <dbReference type="SAM" id="Phobius"/>
    </source>
</evidence>
<feature type="domain" description="Plastid lipid-associated protein/fibrillin conserved" evidence="6">
    <location>
        <begin position="660"/>
        <end position="836"/>
    </location>
</feature>
<evidence type="ECO:0000256" key="2">
    <source>
        <dbReference type="ARBA" id="ARBA00022640"/>
    </source>
</evidence>
<comment type="caution">
    <text evidence="7">The sequence shown here is derived from an EMBL/GenBank/DDBJ whole genome shotgun (WGS) entry which is preliminary data.</text>
</comment>
<dbReference type="InterPro" id="IPR017853">
    <property type="entry name" value="GH"/>
</dbReference>
<evidence type="ECO:0000256" key="1">
    <source>
        <dbReference type="ARBA" id="ARBA00004474"/>
    </source>
</evidence>
<feature type="transmembrane region" description="Helical" evidence="5">
    <location>
        <begin position="884"/>
        <end position="904"/>
    </location>
</feature>
<keyword evidence="3" id="KW-0378">Hydrolase</keyword>
<dbReference type="GO" id="GO:0005975">
    <property type="term" value="P:carbohydrate metabolic process"/>
    <property type="evidence" value="ECO:0007669"/>
    <property type="project" value="InterPro"/>
</dbReference>
<reference evidence="7 8" key="1">
    <citation type="journal article" date="2024" name="Nat. Commun.">
        <title>Phylogenomics reveals the evolutionary origins of lichenization in chlorophyte algae.</title>
        <authorList>
            <person name="Puginier C."/>
            <person name="Libourel C."/>
            <person name="Otte J."/>
            <person name="Skaloud P."/>
            <person name="Haon M."/>
            <person name="Grisel S."/>
            <person name="Petersen M."/>
            <person name="Berrin J.G."/>
            <person name="Delaux P.M."/>
            <person name="Dal Grande F."/>
            <person name="Keller J."/>
        </authorList>
    </citation>
    <scope>NUCLEOTIDE SEQUENCE [LARGE SCALE GENOMIC DNA]</scope>
    <source>
        <strain evidence="7 8">SAG 2043</strain>
    </source>
</reference>
<proteinExistence type="predicted"/>
<gene>
    <name evidence="7" type="ORF">WJX72_003469</name>
</gene>
<evidence type="ECO:0000256" key="3">
    <source>
        <dbReference type="ARBA" id="ARBA00022801"/>
    </source>
</evidence>
<keyword evidence="5" id="KW-1133">Transmembrane helix</keyword>
<dbReference type="SUPFAM" id="SSF49303">
    <property type="entry name" value="beta-Galactosidase/glucuronidase domain"/>
    <property type="match status" value="1"/>
</dbReference>
<sequence>MRHVIGPAVLQTPCGTTRAHCTPHQRAAGAIAVPGRSPSMQPMRVLFACLLACMVLCSSAGVLGSLPTPWTADVDPQAPLPEYPRPQMTRSNWVNLNGIWEWEAASSADQPPPFGQTLKERILVPFPVEAPLSQVAKPDVERFWYRRTLHIPAACAGQRILLHFGAVDWESRIYVNQKLLTTHRGGYDKFWVDITDALLPTNSDADNELVIGVWDPTDSGPHIALGKQRRVSQGIWYTASSGIWQTVWLEPVPKAHITQVDLVPDIDNSRLHVLVHGSREADGLPVSLTALDLDNPVSFANGKVGTQFDLPLEAQHLWSPSDPFLYGLVVELKDAPAMDHSTPAVQQSRRLLASEGGVPLTVATPAPLDQVRCYFGMRKISLGKLDGEEHLRIMLNNEFVFQMGMLDQGFWPDGIYTPPTDEALRYDLLRAKSMGFNMLRKHIKVESDRWYYHADSLGVLVWQDWPAGAWQKEDLPPPAEQAQFEREMDTMIRQHISFPSIITFVVFNEGWGQYDTERITKHVQTLDASRLFDCASGWVDYPVGDLIDYHVYVGPAAPHPPKGRAAVLGEFGGLGLKVQGHMFAPDATFAYEMEDSPRHLQDRYLGLVDNLKQLILDPQFSLSAAVYTELSDVEDEVNGFVTYDRSVLKDSGAADALVDEVLNRIAGTDSGEKLKDAEQQEVNNLLDRLEQIGRGQTPRPLENPIIFGNYNVAYVSTRKTTQDGPPAGGSFRTGLGRLLFPTKKLCQSILQPDTVTNKVEFALLNILPGWVGLRGRFEERGDGKDTVQVFFEPPRVALAGGIELIIGPASSVVLTTTYLDERVRLGRGSRGSLFVFTRGGQSDQAGMDQIGLGKMTWWGYLVMGLVLAGLGAGATTLWSIGHPIARVAAVVVGLFSLALVAILWRGGQSFTDPPPPTTTNGQQ</sequence>
<evidence type="ECO:0000259" key="6">
    <source>
        <dbReference type="Pfam" id="PF04755"/>
    </source>
</evidence>
<evidence type="ECO:0000256" key="4">
    <source>
        <dbReference type="ARBA" id="ARBA00023295"/>
    </source>
</evidence>
<keyword evidence="4" id="KW-0326">Glycosidase</keyword>
<dbReference type="Proteomes" id="UP001489004">
    <property type="component" value="Unassembled WGS sequence"/>
</dbReference>